<organism evidence="2 3">
    <name type="scientific">Micromonospora rubida</name>
    <dbReference type="NCBI Taxonomy" id="2697657"/>
    <lineage>
        <taxon>Bacteria</taxon>
        <taxon>Bacillati</taxon>
        <taxon>Actinomycetota</taxon>
        <taxon>Actinomycetes</taxon>
        <taxon>Micromonosporales</taxon>
        <taxon>Micromonosporaceae</taxon>
        <taxon>Micromonospora</taxon>
    </lineage>
</organism>
<feature type="compositionally biased region" description="Low complexity" evidence="1">
    <location>
        <begin position="23"/>
        <end position="37"/>
    </location>
</feature>
<keyword evidence="3" id="KW-1185">Reference proteome</keyword>
<feature type="compositionally biased region" description="Pro residues" evidence="1">
    <location>
        <begin position="38"/>
        <end position="47"/>
    </location>
</feature>
<comment type="caution">
    <text evidence="2">The sequence shown here is derived from an EMBL/GenBank/DDBJ whole genome shotgun (WGS) entry which is preliminary data.</text>
</comment>
<accession>A0ABW7ST20</accession>
<sequence>MALISAIVLTGCDSAPETPSEPSAQASASGQLQAANPSAPPTAPACPPTAELNGPDTSYDRQGTGDGATLWAMLFSGPGAVRASRELKVAWRMTGGGDFSISATGPDGKVVKPVWGPEPHGSSNWGRPGDEWGTGWVFPTSGCWTINATRTSGRGSLALRVAE</sequence>
<proteinExistence type="predicted"/>
<evidence type="ECO:0000256" key="1">
    <source>
        <dbReference type="SAM" id="MobiDB-lite"/>
    </source>
</evidence>
<gene>
    <name evidence="2" type="ORF">ACH4OY_24680</name>
</gene>
<feature type="region of interest" description="Disordered" evidence="1">
    <location>
        <begin position="12"/>
        <end position="65"/>
    </location>
</feature>
<dbReference type="Proteomes" id="UP001611075">
    <property type="component" value="Unassembled WGS sequence"/>
</dbReference>
<dbReference type="EMBL" id="JBIRPU010000022">
    <property type="protein sequence ID" value="MFI0795852.1"/>
    <property type="molecule type" value="Genomic_DNA"/>
</dbReference>
<protein>
    <submittedName>
        <fullName evidence="2">Uncharacterized protein</fullName>
    </submittedName>
</protein>
<evidence type="ECO:0000313" key="2">
    <source>
        <dbReference type="EMBL" id="MFI0795852.1"/>
    </source>
</evidence>
<evidence type="ECO:0000313" key="3">
    <source>
        <dbReference type="Proteomes" id="UP001611075"/>
    </source>
</evidence>
<dbReference type="RefSeq" id="WP_396683443.1">
    <property type="nucleotide sequence ID" value="NZ_JBIRPU010000022.1"/>
</dbReference>
<reference evidence="2 3" key="1">
    <citation type="submission" date="2024-10" db="EMBL/GenBank/DDBJ databases">
        <title>The Natural Products Discovery Center: Release of the First 8490 Sequenced Strains for Exploring Actinobacteria Biosynthetic Diversity.</title>
        <authorList>
            <person name="Kalkreuter E."/>
            <person name="Kautsar S.A."/>
            <person name="Yang D."/>
            <person name="Bader C.D."/>
            <person name="Teijaro C.N."/>
            <person name="Fluegel L."/>
            <person name="Davis C.M."/>
            <person name="Simpson J.R."/>
            <person name="Lauterbach L."/>
            <person name="Steele A.D."/>
            <person name="Gui C."/>
            <person name="Meng S."/>
            <person name="Li G."/>
            <person name="Viehrig K."/>
            <person name="Ye F."/>
            <person name="Su P."/>
            <person name="Kiefer A.F."/>
            <person name="Nichols A."/>
            <person name="Cepeda A.J."/>
            <person name="Yan W."/>
            <person name="Fan B."/>
            <person name="Jiang Y."/>
            <person name="Adhikari A."/>
            <person name="Zheng C.-J."/>
            <person name="Schuster L."/>
            <person name="Cowan T.M."/>
            <person name="Smanski M.J."/>
            <person name="Chevrette M.G."/>
            <person name="De Carvalho L.P.S."/>
            <person name="Shen B."/>
        </authorList>
    </citation>
    <scope>NUCLEOTIDE SEQUENCE [LARGE SCALE GENOMIC DNA]</scope>
    <source>
        <strain evidence="2 3">NPDC021253</strain>
    </source>
</reference>
<name>A0ABW7ST20_9ACTN</name>